<dbReference type="SMART" id="SM00448">
    <property type="entry name" value="REC"/>
    <property type="match status" value="1"/>
</dbReference>
<sequence length="120" mass="13426">MNNKTVMLFDDDAQILDVCTMVLEFSGYDVITSATVENIVEQVMVVRPDVILMDNWIPDIGGVRATQLIKQDENIRHIPVIYISANSDVEDLAREAGADLYLAKPFDLEQLERAVQDSIG</sequence>
<keyword evidence="1 2" id="KW-0597">Phosphoprotein</keyword>
<feature type="modified residue" description="4-aspartylphosphate" evidence="2">
    <location>
        <position position="54"/>
    </location>
</feature>
<dbReference type="InterPro" id="IPR050595">
    <property type="entry name" value="Bact_response_regulator"/>
</dbReference>
<dbReference type="Gene3D" id="3.40.50.2300">
    <property type="match status" value="1"/>
</dbReference>
<feature type="domain" description="Response regulatory" evidence="3">
    <location>
        <begin position="5"/>
        <end position="119"/>
    </location>
</feature>
<evidence type="ECO:0000259" key="3">
    <source>
        <dbReference type="PROSITE" id="PS50110"/>
    </source>
</evidence>
<evidence type="ECO:0000313" key="5">
    <source>
        <dbReference type="Proteomes" id="UP000190150"/>
    </source>
</evidence>
<gene>
    <name evidence="4" type="ORF">SAMN05660841_00211</name>
</gene>
<proteinExistence type="predicted"/>
<keyword evidence="5" id="KW-1185">Reference proteome</keyword>
<reference evidence="5" key="1">
    <citation type="submission" date="2017-02" db="EMBL/GenBank/DDBJ databases">
        <authorList>
            <person name="Varghese N."/>
            <person name="Submissions S."/>
        </authorList>
    </citation>
    <scope>NUCLEOTIDE SEQUENCE [LARGE SCALE GENOMIC DNA]</scope>
    <source>
        <strain evidence="5">DSM 24091</strain>
    </source>
</reference>
<dbReference type="InterPro" id="IPR011006">
    <property type="entry name" value="CheY-like_superfamily"/>
</dbReference>
<name>A0A1T5AVS3_9SPHI</name>
<evidence type="ECO:0000313" key="4">
    <source>
        <dbReference type="EMBL" id="SKB38917.1"/>
    </source>
</evidence>
<dbReference type="RefSeq" id="WP_079640568.1">
    <property type="nucleotide sequence ID" value="NZ_FUZF01000001.1"/>
</dbReference>
<accession>A0A1T5AVS3</accession>
<dbReference type="STRING" id="1513896.SAMN05660841_00211"/>
<protein>
    <submittedName>
        <fullName evidence="4">Two-component system, cell cycle response regulator DivK</fullName>
    </submittedName>
</protein>
<dbReference type="EMBL" id="FUZF01000001">
    <property type="protein sequence ID" value="SKB38917.1"/>
    <property type="molecule type" value="Genomic_DNA"/>
</dbReference>
<organism evidence="4 5">
    <name type="scientific">Sphingobacterium nematocida</name>
    <dbReference type="NCBI Taxonomy" id="1513896"/>
    <lineage>
        <taxon>Bacteria</taxon>
        <taxon>Pseudomonadati</taxon>
        <taxon>Bacteroidota</taxon>
        <taxon>Sphingobacteriia</taxon>
        <taxon>Sphingobacteriales</taxon>
        <taxon>Sphingobacteriaceae</taxon>
        <taxon>Sphingobacterium</taxon>
    </lineage>
</organism>
<dbReference type="SUPFAM" id="SSF52172">
    <property type="entry name" value="CheY-like"/>
    <property type="match status" value="1"/>
</dbReference>
<evidence type="ECO:0000256" key="2">
    <source>
        <dbReference type="PROSITE-ProRule" id="PRU00169"/>
    </source>
</evidence>
<dbReference type="Proteomes" id="UP000190150">
    <property type="component" value="Unassembled WGS sequence"/>
</dbReference>
<dbReference type="Pfam" id="PF00072">
    <property type="entry name" value="Response_reg"/>
    <property type="match status" value="1"/>
</dbReference>
<dbReference type="PANTHER" id="PTHR44591:SF3">
    <property type="entry name" value="RESPONSE REGULATORY DOMAIN-CONTAINING PROTEIN"/>
    <property type="match status" value="1"/>
</dbReference>
<dbReference type="OrthoDB" id="9789181at2"/>
<dbReference type="PANTHER" id="PTHR44591">
    <property type="entry name" value="STRESS RESPONSE REGULATOR PROTEIN 1"/>
    <property type="match status" value="1"/>
</dbReference>
<evidence type="ECO:0000256" key="1">
    <source>
        <dbReference type="ARBA" id="ARBA00022553"/>
    </source>
</evidence>
<dbReference type="GO" id="GO:0000160">
    <property type="term" value="P:phosphorelay signal transduction system"/>
    <property type="evidence" value="ECO:0007669"/>
    <property type="project" value="InterPro"/>
</dbReference>
<dbReference type="PROSITE" id="PS50110">
    <property type="entry name" value="RESPONSE_REGULATORY"/>
    <property type="match status" value="1"/>
</dbReference>
<dbReference type="InterPro" id="IPR001789">
    <property type="entry name" value="Sig_transdc_resp-reg_receiver"/>
</dbReference>
<dbReference type="AlphaFoldDB" id="A0A1T5AVS3"/>